<dbReference type="EMBL" id="PQFF01000388">
    <property type="protein sequence ID" value="RHZ53518.1"/>
    <property type="molecule type" value="Genomic_DNA"/>
</dbReference>
<keyword evidence="1" id="KW-0472">Membrane</keyword>
<evidence type="ECO:0000256" key="1">
    <source>
        <dbReference type="SAM" id="Phobius"/>
    </source>
</evidence>
<proteinExistence type="predicted"/>
<keyword evidence="4" id="KW-1185">Reference proteome</keyword>
<evidence type="ECO:0000256" key="2">
    <source>
        <dbReference type="SAM" id="SignalP"/>
    </source>
</evidence>
<dbReference type="OrthoDB" id="2536450at2759"/>
<dbReference type="Proteomes" id="UP000266861">
    <property type="component" value="Unassembled WGS sequence"/>
</dbReference>
<evidence type="ECO:0000313" key="4">
    <source>
        <dbReference type="Proteomes" id="UP000266861"/>
    </source>
</evidence>
<gene>
    <name evidence="3" type="ORF">Glove_441g86</name>
</gene>
<keyword evidence="1" id="KW-0812">Transmembrane</keyword>
<reference evidence="3 4" key="1">
    <citation type="submission" date="2018-08" db="EMBL/GenBank/DDBJ databases">
        <title>Genome and evolution of the arbuscular mycorrhizal fungus Diversispora epigaea (formerly Glomus versiforme) and its bacterial endosymbionts.</title>
        <authorList>
            <person name="Sun X."/>
            <person name="Fei Z."/>
            <person name="Harrison M."/>
        </authorList>
    </citation>
    <scope>NUCLEOTIDE SEQUENCE [LARGE SCALE GENOMIC DNA]</scope>
    <source>
        <strain evidence="3 4">IT104</strain>
    </source>
</reference>
<keyword evidence="1" id="KW-1133">Transmembrane helix</keyword>
<keyword evidence="2" id="KW-0732">Signal</keyword>
<evidence type="ECO:0000313" key="3">
    <source>
        <dbReference type="EMBL" id="RHZ53518.1"/>
    </source>
</evidence>
<accession>A0A397GV42</accession>
<feature type="transmembrane region" description="Helical" evidence="1">
    <location>
        <begin position="264"/>
        <end position="283"/>
    </location>
</feature>
<evidence type="ECO:0008006" key="5">
    <source>
        <dbReference type="Google" id="ProtNLM"/>
    </source>
</evidence>
<dbReference type="AlphaFoldDB" id="A0A397GV42"/>
<comment type="caution">
    <text evidence="3">The sequence shown here is derived from an EMBL/GenBank/DDBJ whole genome shotgun (WGS) entry which is preliminary data.</text>
</comment>
<feature type="signal peptide" evidence="2">
    <location>
        <begin position="1"/>
        <end position="28"/>
    </location>
</feature>
<feature type="chain" id="PRO_5017389306" description="Saposin B-type domain-containing protein" evidence="2">
    <location>
        <begin position="29"/>
        <end position="284"/>
    </location>
</feature>
<protein>
    <recommendedName>
        <fullName evidence="5">Saposin B-type domain-containing protein</fullName>
    </recommendedName>
</protein>
<organism evidence="3 4">
    <name type="scientific">Diversispora epigaea</name>
    <dbReference type="NCBI Taxonomy" id="1348612"/>
    <lineage>
        <taxon>Eukaryota</taxon>
        <taxon>Fungi</taxon>
        <taxon>Fungi incertae sedis</taxon>
        <taxon>Mucoromycota</taxon>
        <taxon>Glomeromycotina</taxon>
        <taxon>Glomeromycetes</taxon>
        <taxon>Diversisporales</taxon>
        <taxon>Diversisporaceae</taxon>
        <taxon>Diversispora</taxon>
    </lineage>
</organism>
<name>A0A397GV42_9GLOM</name>
<sequence length="284" mass="31521">MVFIKYNKKLLIISILLISLSLISLSSAQSDDELSEQCSDALNFVTGSPELGECFPPDIDVKDGQLTDEELKKIVPEFDSYCSQPKCSDTLLNDMSNILKANCSKELADNDTSIQYIVDLIAYNPILYDVACFKDNSSSNNSSDSNYCYLKLNHTIPKKKYYTNAEITPKQQLCTNCNKLIANAIVNFEKSHPEIKYQIINSTEVKTIEEKCEKTFFDGNNTQIVTTAINTASATISASVSTSKPTSSFAPSSTSAANSSFKPFSYNYSIIIGFILTFLVSHYY</sequence>